<dbReference type="InterPro" id="IPR036047">
    <property type="entry name" value="F-box-like_dom_sf"/>
</dbReference>
<dbReference type="EMBL" id="ML119771">
    <property type="protein sequence ID" value="RPA75131.1"/>
    <property type="molecule type" value="Genomic_DNA"/>
</dbReference>
<organism evidence="1 2">
    <name type="scientific">Ascobolus immersus RN42</name>
    <dbReference type="NCBI Taxonomy" id="1160509"/>
    <lineage>
        <taxon>Eukaryota</taxon>
        <taxon>Fungi</taxon>
        <taxon>Dikarya</taxon>
        <taxon>Ascomycota</taxon>
        <taxon>Pezizomycotina</taxon>
        <taxon>Pezizomycetes</taxon>
        <taxon>Pezizales</taxon>
        <taxon>Ascobolaceae</taxon>
        <taxon>Ascobolus</taxon>
    </lineage>
</organism>
<gene>
    <name evidence="1" type="ORF">BJ508DRAFT_24360</name>
</gene>
<accession>A0A3N4HSY5</accession>
<evidence type="ECO:0008006" key="3">
    <source>
        <dbReference type="Google" id="ProtNLM"/>
    </source>
</evidence>
<protein>
    <recommendedName>
        <fullName evidence="3">F-box domain-containing protein</fullName>
    </recommendedName>
</protein>
<dbReference type="Proteomes" id="UP000275078">
    <property type="component" value="Unassembled WGS sequence"/>
</dbReference>
<keyword evidence="2" id="KW-1185">Reference proteome</keyword>
<sequence>MARTQRKYYSFGPLDEAILRSQRKTHTIDKQTFPIPLNLTLNAADPVLVLPFEILSLILRLRLSMRSIIALERVSKQWQAVIASICTPSWIVSNLGIDVDWAHRHGDRSDPTTTVHSTDEWLRRKVEAKCCNDMRLGFPSVALSGEWTGPTVAPGSYIACLENNYRRSENTLMIRRIIPVPPAIELRAQAKQRQFEKPVTIGLGDILKQSGLYEQLFGKVGISFLATGESHILLCLVETALWEAQGPPNIICCVSTVGTSTGRLLWVRSGTSRKWYYAVNDEHEHSNPAEIRPEVNSQPGSDSEDIFEIMEERIANPFHRQVPHFNTQYFTYSTRPTQSGNASNNTINLRTIDMRTGQFCNSLAYSIPNVRYYPTGHQLSIHDIHLEQSVHDHDGSGLNSRYKFAVYYNDRLKAFTASVLDLLGKSVLTSCTLLEVNSRVDNHSSTPLIPTVPLEMRNLLSSTGQFLKAWSSGMVSIHMIPPGCTGAGSESHTIFVTVEVDNPAIAEFTAQHVSWKLQLHRPAGTYLGNCVLPISII</sequence>
<name>A0A3N4HSY5_ASCIM</name>
<evidence type="ECO:0000313" key="2">
    <source>
        <dbReference type="Proteomes" id="UP000275078"/>
    </source>
</evidence>
<evidence type="ECO:0000313" key="1">
    <source>
        <dbReference type="EMBL" id="RPA75131.1"/>
    </source>
</evidence>
<dbReference type="SUPFAM" id="SSF81383">
    <property type="entry name" value="F-box domain"/>
    <property type="match status" value="1"/>
</dbReference>
<proteinExistence type="predicted"/>
<reference evidence="1 2" key="1">
    <citation type="journal article" date="2018" name="Nat. Ecol. Evol.">
        <title>Pezizomycetes genomes reveal the molecular basis of ectomycorrhizal truffle lifestyle.</title>
        <authorList>
            <person name="Murat C."/>
            <person name="Payen T."/>
            <person name="Noel B."/>
            <person name="Kuo A."/>
            <person name="Morin E."/>
            <person name="Chen J."/>
            <person name="Kohler A."/>
            <person name="Krizsan K."/>
            <person name="Balestrini R."/>
            <person name="Da Silva C."/>
            <person name="Montanini B."/>
            <person name="Hainaut M."/>
            <person name="Levati E."/>
            <person name="Barry K.W."/>
            <person name="Belfiori B."/>
            <person name="Cichocki N."/>
            <person name="Clum A."/>
            <person name="Dockter R.B."/>
            <person name="Fauchery L."/>
            <person name="Guy J."/>
            <person name="Iotti M."/>
            <person name="Le Tacon F."/>
            <person name="Lindquist E.A."/>
            <person name="Lipzen A."/>
            <person name="Malagnac F."/>
            <person name="Mello A."/>
            <person name="Molinier V."/>
            <person name="Miyauchi S."/>
            <person name="Poulain J."/>
            <person name="Riccioni C."/>
            <person name="Rubini A."/>
            <person name="Sitrit Y."/>
            <person name="Splivallo R."/>
            <person name="Traeger S."/>
            <person name="Wang M."/>
            <person name="Zifcakova L."/>
            <person name="Wipf D."/>
            <person name="Zambonelli A."/>
            <person name="Paolocci F."/>
            <person name="Nowrousian M."/>
            <person name="Ottonello S."/>
            <person name="Baldrian P."/>
            <person name="Spatafora J.W."/>
            <person name="Henrissat B."/>
            <person name="Nagy L.G."/>
            <person name="Aury J.M."/>
            <person name="Wincker P."/>
            <person name="Grigoriev I.V."/>
            <person name="Bonfante P."/>
            <person name="Martin F.M."/>
        </authorList>
    </citation>
    <scope>NUCLEOTIDE SEQUENCE [LARGE SCALE GENOMIC DNA]</scope>
    <source>
        <strain evidence="1 2">RN42</strain>
    </source>
</reference>
<dbReference type="AlphaFoldDB" id="A0A3N4HSY5"/>